<dbReference type="Proteomes" id="UP000095009">
    <property type="component" value="Unassembled WGS sequence"/>
</dbReference>
<evidence type="ECO:0000256" key="1">
    <source>
        <dbReference type="ARBA" id="ARBA00023161"/>
    </source>
</evidence>
<protein>
    <submittedName>
        <fullName evidence="4">Uncharacterized protein</fullName>
    </submittedName>
</protein>
<evidence type="ECO:0000256" key="3">
    <source>
        <dbReference type="SAM" id="MobiDB-lite"/>
    </source>
</evidence>
<feature type="compositionally biased region" description="Low complexity" evidence="3">
    <location>
        <begin position="179"/>
        <end position="192"/>
    </location>
</feature>
<reference evidence="4 5" key="1">
    <citation type="journal article" date="2016" name="Proc. Natl. Acad. Sci. U.S.A.">
        <title>Comparative genomics of biotechnologically important yeasts.</title>
        <authorList>
            <person name="Riley R."/>
            <person name="Haridas S."/>
            <person name="Wolfe K.H."/>
            <person name="Lopes M.R."/>
            <person name="Hittinger C.T."/>
            <person name="Goeker M."/>
            <person name="Salamov A.A."/>
            <person name="Wisecaver J.H."/>
            <person name="Long T.M."/>
            <person name="Calvey C.H."/>
            <person name="Aerts A.L."/>
            <person name="Barry K.W."/>
            <person name="Choi C."/>
            <person name="Clum A."/>
            <person name="Coughlan A.Y."/>
            <person name="Deshpande S."/>
            <person name="Douglass A.P."/>
            <person name="Hanson S.J."/>
            <person name="Klenk H.-P."/>
            <person name="LaButti K.M."/>
            <person name="Lapidus A."/>
            <person name="Lindquist E.A."/>
            <person name="Lipzen A.M."/>
            <person name="Meier-Kolthoff J.P."/>
            <person name="Ohm R.A."/>
            <person name="Otillar R.P."/>
            <person name="Pangilinan J.L."/>
            <person name="Peng Y."/>
            <person name="Rokas A."/>
            <person name="Rosa C.A."/>
            <person name="Scheuner C."/>
            <person name="Sibirny A.A."/>
            <person name="Slot J.C."/>
            <person name="Stielow J.B."/>
            <person name="Sun H."/>
            <person name="Kurtzman C.P."/>
            <person name="Blackwell M."/>
            <person name="Grigoriev I.V."/>
            <person name="Jeffries T.W."/>
        </authorList>
    </citation>
    <scope>NUCLEOTIDE SEQUENCE [LARGE SCALE GENOMIC DNA]</scope>
    <source>
        <strain evidence="4 5">DSM 6958</strain>
    </source>
</reference>
<accession>A0A1E3PMV0</accession>
<organism evidence="4 5">
    <name type="scientific">Nadsonia fulvescens var. elongata DSM 6958</name>
    <dbReference type="NCBI Taxonomy" id="857566"/>
    <lineage>
        <taxon>Eukaryota</taxon>
        <taxon>Fungi</taxon>
        <taxon>Dikarya</taxon>
        <taxon>Ascomycota</taxon>
        <taxon>Saccharomycotina</taxon>
        <taxon>Dipodascomycetes</taxon>
        <taxon>Dipodascales</taxon>
        <taxon>Dipodascales incertae sedis</taxon>
        <taxon>Nadsonia</taxon>
    </lineage>
</organism>
<evidence type="ECO:0000313" key="4">
    <source>
        <dbReference type="EMBL" id="ODQ66771.1"/>
    </source>
</evidence>
<feature type="compositionally biased region" description="Low complexity" evidence="3">
    <location>
        <begin position="115"/>
        <end position="146"/>
    </location>
</feature>
<evidence type="ECO:0000256" key="2">
    <source>
        <dbReference type="ARBA" id="ARBA00061292"/>
    </source>
</evidence>
<dbReference type="InterPro" id="IPR028322">
    <property type="entry name" value="PNRC-like_rgn"/>
</dbReference>
<feature type="compositionally biased region" description="Basic and acidic residues" evidence="3">
    <location>
        <begin position="91"/>
        <end position="103"/>
    </location>
</feature>
<comment type="similarity">
    <text evidence="2">Belongs to the EDC family.</text>
</comment>
<gene>
    <name evidence="4" type="ORF">NADFUDRAFT_82489</name>
</gene>
<feature type="region of interest" description="Disordered" evidence="3">
    <location>
        <begin position="1"/>
        <end position="146"/>
    </location>
</feature>
<feature type="compositionally biased region" description="Polar residues" evidence="3">
    <location>
        <begin position="168"/>
        <end position="178"/>
    </location>
</feature>
<proteinExistence type="inferred from homology"/>
<dbReference type="EMBL" id="KV454408">
    <property type="protein sequence ID" value="ODQ66771.1"/>
    <property type="molecule type" value="Genomic_DNA"/>
</dbReference>
<keyword evidence="1" id="KW-0866">Nonsense-mediated mRNA decay</keyword>
<keyword evidence="5" id="KW-1185">Reference proteome</keyword>
<feature type="compositionally biased region" description="Basic and acidic residues" evidence="3">
    <location>
        <begin position="53"/>
        <end position="73"/>
    </location>
</feature>
<feature type="region of interest" description="Disordered" evidence="3">
    <location>
        <begin position="166"/>
        <end position="217"/>
    </location>
</feature>
<sequence>MSESSSRSSTRPNSAGNAAMIITNPDLVKKAKESLKKDKHTHINNSNNRSSRKRESADREKTRRQNNKSDHPKSNSYGGNKPPKSFSNDDDDRRNRKRSDGRLKGSSKTSPIDENSSFNENSSKLSNSKSKGNSPSLVSSSQSSSLKLDMGVDLDLHRELFPAFYDNKASQNSNNPHTSSSNLSKAKQSSSKRNGSSKTMCKEYTGNESRKDNQRLVNQGTRDTAISSTLSSNPQESYVSSSKDLSLKFAGSTFHSSPAPSALPQPSFKPPKIGDTSPGVLIPDLLTGSNNTNNTNITSTSENSQQFNINAVVSSTQPNAFNTLLAADRNERQNTYTSTMPVNGHTQNSNAVGQQFSTNGNVSPPNPAVQQYYIQQQQRQQQQMLQNQHFAPHHPQFPGVIHSQPQPHVHEYPNFQMNGINSFTGHPNNSGPMGVGLSNTTLNGSTTAGSPAHSNFVTAPPRMVNYPLMPGAPISGYNFPQTSNTLQSPMVGNTQFGYSHSPMMAPQSLIHGHNHSQYQSIQPQDHLQQTYGHNQAFSSHAYPPSQDQSMANDLRRALNISGPVAN</sequence>
<name>A0A1E3PMV0_9ASCO</name>
<dbReference type="GO" id="GO:0000184">
    <property type="term" value="P:nuclear-transcribed mRNA catabolic process, nonsense-mediated decay"/>
    <property type="evidence" value="ECO:0007669"/>
    <property type="project" value="UniProtKB-KW"/>
</dbReference>
<feature type="compositionally biased region" description="Basic and acidic residues" evidence="3">
    <location>
        <begin position="27"/>
        <end position="36"/>
    </location>
</feature>
<dbReference type="AlphaFoldDB" id="A0A1E3PMV0"/>
<evidence type="ECO:0000313" key="5">
    <source>
        <dbReference type="Proteomes" id="UP000095009"/>
    </source>
</evidence>
<dbReference type="Pfam" id="PF15365">
    <property type="entry name" value="PNRC"/>
    <property type="match status" value="1"/>
</dbReference>